<dbReference type="AlphaFoldDB" id="A0AB34IMG1"/>
<dbReference type="GO" id="GO:0030244">
    <property type="term" value="P:cellulose biosynthetic process"/>
    <property type="evidence" value="ECO:0007669"/>
    <property type="project" value="InterPro"/>
</dbReference>
<dbReference type="Pfam" id="PF13704">
    <property type="entry name" value="Glyco_tranf_2_4"/>
    <property type="match status" value="1"/>
</dbReference>
<evidence type="ECO:0000313" key="1">
    <source>
        <dbReference type="EMBL" id="KAL1503227.1"/>
    </source>
</evidence>
<accession>A0AB34IMG1</accession>
<dbReference type="EMBL" id="JBGBPQ010000022">
    <property type="protein sequence ID" value="KAL1503227.1"/>
    <property type="molecule type" value="Genomic_DNA"/>
</dbReference>
<organism evidence="1 2">
    <name type="scientific">Prymnesium parvum</name>
    <name type="common">Toxic golden alga</name>
    <dbReference type="NCBI Taxonomy" id="97485"/>
    <lineage>
        <taxon>Eukaryota</taxon>
        <taxon>Haptista</taxon>
        <taxon>Haptophyta</taxon>
        <taxon>Prymnesiophyceae</taxon>
        <taxon>Prymnesiales</taxon>
        <taxon>Prymnesiaceae</taxon>
        <taxon>Prymnesium</taxon>
    </lineage>
</organism>
<reference evidence="1 2" key="1">
    <citation type="journal article" date="2024" name="Science">
        <title>Giant polyketide synthase enzymes in the biosynthesis of giant marine polyether toxins.</title>
        <authorList>
            <person name="Fallon T.R."/>
            <person name="Shende V.V."/>
            <person name="Wierzbicki I.H."/>
            <person name="Pendleton A.L."/>
            <person name="Watervoot N.F."/>
            <person name="Auber R.P."/>
            <person name="Gonzalez D.J."/>
            <person name="Wisecaver J.H."/>
            <person name="Moore B.S."/>
        </authorList>
    </citation>
    <scope>NUCLEOTIDE SEQUENCE [LARGE SCALE GENOMIC DNA]</scope>
    <source>
        <strain evidence="1 2">12B1</strain>
    </source>
</reference>
<dbReference type="GO" id="GO:0009737">
    <property type="term" value="P:response to abscisic acid"/>
    <property type="evidence" value="ECO:0007669"/>
    <property type="project" value="InterPro"/>
</dbReference>
<dbReference type="PANTHER" id="PTHR46701">
    <property type="entry name" value="GLYCOSYLTRANSFERASE-LIKE KOBITO 1"/>
    <property type="match status" value="1"/>
</dbReference>
<evidence type="ECO:0008006" key="3">
    <source>
        <dbReference type="Google" id="ProtNLM"/>
    </source>
</evidence>
<comment type="caution">
    <text evidence="1">The sequence shown here is derived from an EMBL/GenBank/DDBJ whole genome shotgun (WGS) entry which is preliminary data.</text>
</comment>
<sequence length="382" mass="43401">MACVRRWRCVQSARTRTPRHTRPPRQSNAAIVTTVKHFAPLCVSWCAYHLSIGFRHLFVYFDDPAELDGVRALLLQHFAAESLTLVAHDAALRLAWSRLELAAHLLPHAGAEVQTRQQLNCRHAMALAVRQGLRWLVHLDADELFFPNREGDAAAHFAQLDADGVETFVYMNFEAVPERVGVVDPFAEVTLFKRSLDLVEPTARARRAVALWQARHEGSFFYYYDNGKAAVRVHPKAKPLSVHEWLPGSPEGMQRWYSNLTTPWRGRGNLEQVVKYRASEARILHYPVYSIEALWHRYVGGMDRYTLKGRVEPPPFHDQASHDARVAAERGGEDAARATLSRIFREKVMLGDPAEVEAQLAAGVCERITEALQRIKAWRSRS</sequence>
<gene>
    <name evidence="1" type="ORF">AB1Y20_011283</name>
</gene>
<proteinExistence type="predicted"/>
<keyword evidence="2" id="KW-1185">Reference proteome</keyword>
<evidence type="ECO:0000313" key="2">
    <source>
        <dbReference type="Proteomes" id="UP001515480"/>
    </source>
</evidence>
<name>A0AB34IMG1_PRYPA</name>
<protein>
    <recommendedName>
        <fullName evidence="3">Glycosyltransferase family 92 protein</fullName>
    </recommendedName>
</protein>
<dbReference type="InterPro" id="IPR044224">
    <property type="entry name" value="KOBITO1-like"/>
</dbReference>
<dbReference type="Proteomes" id="UP001515480">
    <property type="component" value="Unassembled WGS sequence"/>
</dbReference>
<dbReference type="PANTHER" id="PTHR46701:SF7">
    <property type="entry name" value="GLYCOSYLTRANSFERASE-LIKE KOBITO 1"/>
    <property type="match status" value="1"/>
</dbReference>